<evidence type="ECO:0000256" key="4">
    <source>
        <dbReference type="ARBA" id="ARBA00022833"/>
    </source>
</evidence>
<dbReference type="InterPro" id="IPR032456">
    <property type="entry name" value="Peptidase_M48_N"/>
</dbReference>
<dbReference type="InterPro" id="IPR027057">
    <property type="entry name" value="CAXX_Prtase_1"/>
</dbReference>
<reference evidence="12 13" key="1">
    <citation type="journal article" date="2007" name="Nature">
        <title>Evolution of genes and genomes on the Drosophila phylogeny.</title>
        <authorList>
            <consortium name="Drosophila 12 Genomes Consortium"/>
            <person name="Clark A.G."/>
            <person name="Eisen M.B."/>
            <person name="Smith D.R."/>
            <person name="Bergman C.M."/>
            <person name="Oliver B."/>
            <person name="Markow T.A."/>
            <person name="Kaufman T.C."/>
            <person name="Kellis M."/>
            <person name="Gelbart W."/>
            <person name="Iyer V.N."/>
            <person name="Pollard D.A."/>
            <person name="Sackton T.B."/>
            <person name="Larracuente A.M."/>
            <person name="Singh N.D."/>
            <person name="Abad J.P."/>
            <person name="Abt D.N."/>
            <person name="Adryan B."/>
            <person name="Aguade M."/>
            <person name="Akashi H."/>
            <person name="Anderson W.W."/>
            <person name="Aquadro C.F."/>
            <person name="Ardell D.H."/>
            <person name="Arguello R."/>
            <person name="Artieri C.G."/>
            <person name="Barbash D.A."/>
            <person name="Barker D."/>
            <person name="Barsanti P."/>
            <person name="Batterham P."/>
            <person name="Batzoglou S."/>
            <person name="Begun D."/>
            <person name="Bhutkar A."/>
            <person name="Blanco E."/>
            <person name="Bosak S.A."/>
            <person name="Bradley R.K."/>
            <person name="Brand A.D."/>
            <person name="Brent M.R."/>
            <person name="Brooks A.N."/>
            <person name="Brown R.H."/>
            <person name="Butlin R.K."/>
            <person name="Caggese C."/>
            <person name="Calvi B.R."/>
            <person name="Bernardo de Carvalho A."/>
            <person name="Caspi A."/>
            <person name="Castrezana S."/>
            <person name="Celniker S.E."/>
            <person name="Chang J.L."/>
            <person name="Chapple C."/>
            <person name="Chatterji S."/>
            <person name="Chinwalla A."/>
            <person name="Civetta A."/>
            <person name="Clifton S.W."/>
            <person name="Comeron J.M."/>
            <person name="Costello J.C."/>
            <person name="Coyne J.A."/>
            <person name="Daub J."/>
            <person name="David R.G."/>
            <person name="Delcher A.L."/>
            <person name="Delehaunty K."/>
            <person name="Do C.B."/>
            <person name="Ebling H."/>
            <person name="Edwards K."/>
            <person name="Eickbush T."/>
            <person name="Evans J.D."/>
            <person name="Filipski A."/>
            <person name="Findeiss S."/>
            <person name="Freyhult E."/>
            <person name="Fulton L."/>
            <person name="Fulton R."/>
            <person name="Garcia A.C."/>
            <person name="Gardiner A."/>
            <person name="Garfield D.A."/>
            <person name="Garvin B.E."/>
            <person name="Gibson G."/>
            <person name="Gilbert D."/>
            <person name="Gnerre S."/>
            <person name="Godfrey J."/>
            <person name="Good R."/>
            <person name="Gotea V."/>
            <person name="Gravely B."/>
            <person name="Greenberg A.J."/>
            <person name="Griffiths-Jones S."/>
            <person name="Gross S."/>
            <person name="Guigo R."/>
            <person name="Gustafson E.A."/>
            <person name="Haerty W."/>
            <person name="Hahn M.W."/>
            <person name="Halligan D.L."/>
            <person name="Halpern A.L."/>
            <person name="Halter G.M."/>
            <person name="Han M.V."/>
            <person name="Heger A."/>
            <person name="Hillier L."/>
            <person name="Hinrichs A.S."/>
            <person name="Holmes I."/>
            <person name="Hoskins R.A."/>
            <person name="Hubisz M.J."/>
            <person name="Hultmark D."/>
            <person name="Huntley M.A."/>
            <person name="Jaffe D.B."/>
            <person name="Jagadeeshan S."/>
            <person name="Jeck W.R."/>
            <person name="Johnson J."/>
            <person name="Jones C.D."/>
            <person name="Jordan W.C."/>
            <person name="Karpen G.H."/>
            <person name="Kataoka E."/>
            <person name="Keightley P.D."/>
            <person name="Kheradpour P."/>
            <person name="Kirkness E.F."/>
            <person name="Koerich L.B."/>
            <person name="Kristiansen K."/>
            <person name="Kudrna D."/>
            <person name="Kulathinal R.J."/>
            <person name="Kumar S."/>
            <person name="Kwok R."/>
            <person name="Lander E."/>
            <person name="Langley C.H."/>
            <person name="Lapoint R."/>
            <person name="Lazzaro B.P."/>
            <person name="Lee S.J."/>
            <person name="Levesque L."/>
            <person name="Li R."/>
            <person name="Lin C.F."/>
            <person name="Lin M.F."/>
            <person name="Lindblad-Toh K."/>
            <person name="Llopart A."/>
            <person name="Long M."/>
            <person name="Low L."/>
            <person name="Lozovsky E."/>
            <person name="Lu J."/>
            <person name="Luo M."/>
            <person name="Machado C.A."/>
            <person name="Makalowski W."/>
            <person name="Marzo M."/>
            <person name="Matsuda M."/>
            <person name="Matzkin L."/>
            <person name="McAllister B."/>
            <person name="McBride C.S."/>
            <person name="McKernan B."/>
            <person name="McKernan K."/>
            <person name="Mendez-Lago M."/>
            <person name="Minx P."/>
            <person name="Mollenhauer M.U."/>
            <person name="Montooth K."/>
            <person name="Mount S.M."/>
            <person name="Mu X."/>
            <person name="Myers E."/>
            <person name="Negre B."/>
            <person name="Newfeld S."/>
            <person name="Nielsen R."/>
            <person name="Noor M.A."/>
            <person name="O'Grady P."/>
            <person name="Pachter L."/>
            <person name="Papaceit M."/>
            <person name="Parisi M.J."/>
            <person name="Parisi M."/>
            <person name="Parts L."/>
            <person name="Pedersen J.S."/>
            <person name="Pesole G."/>
            <person name="Phillippy A.M."/>
            <person name="Ponting C.P."/>
            <person name="Pop M."/>
            <person name="Porcelli D."/>
            <person name="Powell J.R."/>
            <person name="Prohaska S."/>
            <person name="Pruitt K."/>
            <person name="Puig M."/>
            <person name="Quesneville H."/>
            <person name="Ram K.R."/>
            <person name="Rand D."/>
            <person name="Rasmussen M.D."/>
            <person name="Reed L.K."/>
            <person name="Reenan R."/>
            <person name="Reily A."/>
            <person name="Remington K.A."/>
            <person name="Rieger T.T."/>
            <person name="Ritchie M.G."/>
            <person name="Robin C."/>
            <person name="Rogers Y.H."/>
            <person name="Rohde C."/>
            <person name="Rozas J."/>
            <person name="Rubenfield M.J."/>
            <person name="Ruiz A."/>
            <person name="Russo S."/>
            <person name="Salzberg S.L."/>
            <person name="Sanchez-Gracia A."/>
            <person name="Saranga D.J."/>
            <person name="Sato H."/>
            <person name="Schaeffer S.W."/>
            <person name="Schatz M.C."/>
            <person name="Schlenke T."/>
            <person name="Schwartz R."/>
            <person name="Segarra C."/>
            <person name="Singh R.S."/>
            <person name="Sirot L."/>
            <person name="Sirota M."/>
            <person name="Sisneros N.B."/>
            <person name="Smith C.D."/>
            <person name="Smith T.F."/>
            <person name="Spieth J."/>
            <person name="Stage D.E."/>
            <person name="Stark A."/>
            <person name="Stephan W."/>
            <person name="Strausberg R.L."/>
            <person name="Strempel S."/>
            <person name="Sturgill D."/>
            <person name="Sutton G."/>
            <person name="Sutton G.G."/>
            <person name="Tao W."/>
            <person name="Teichmann S."/>
            <person name="Tobari Y.N."/>
            <person name="Tomimura Y."/>
            <person name="Tsolas J.M."/>
            <person name="Valente V.L."/>
            <person name="Venter E."/>
            <person name="Venter J.C."/>
            <person name="Vicario S."/>
            <person name="Vieira F.G."/>
            <person name="Vilella A.J."/>
            <person name="Villasante A."/>
            <person name="Walenz B."/>
            <person name="Wang J."/>
            <person name="Wasserman M."/>
            <person name="Watts T."/>
            <person name="Wilson D."/>
            <person name="Wilson R.K."/>
            <person name="Wing R.A."/>
            <person name="Wolfner M.F."/>
            <person name="Wong A."/>
            <person name="Wong G.K."/>
            <person name="Wu C.I."/>
            <person name="Wu G."/>
            <person name="Yamamoto D."/>
            <person name="Yang H.P."/>
            <person name="Yang S.P."/>
            <person name="Yorke J.A."/>
            <person name="Yoshida K."/>
            <person name="Zdobnov E."/>
            <person name="Zhang P."/>
            <person name="Zhang Y."/>
            <person name="Zimin A.V."/>
            <person name="Baldwin J."/>
            <person name="Abdouelleil A."/>
            <person name="Abdulkadir J."/>
            <person name="Abebe A."/>
            <person name="Abera B."/>
            <person name="Abreu J."/>
            <person name="Acer S.C."/>
            <person name="Aftuck L."/>
            <person name="Alexander A."/>
            <person name="An P."/>
            <person name="Anderson E."/>
            <person name="Anderson S."/>
            <person name="Arachi H."/>
            <person name="Azer M."/>
            <person name="Bachantsang P."/>
            <person name="Barry A."/>
            <person name="Bayul T."/>
            <person name="Berlin A."/>
            <person name="Bessette D."/>
            <person name="Bloom T."/>
            <person name="Blye J."/>
            <person name="Boguslavskiy L."/>
            <person name="Bonnet C."/>
            <person name="Boukhgalter B."/>
            <person name="Bourzgui I."/>
            <person name="Brown A."/>
            <person name="Cahill P."/>
            <person name="Channer S."/>
            <person name="Cheshatsang Y."/>
            <person name="Chuda L."/>
            <person name="Citroen M."/>
            <person name="Collymore A."/>
            <person name="Cooke P."/>
            <person name="Costello M."/>
            <person name="D'Aco K."/>
            <person name="Daza R."/>
            <person name="De Haan G."/>
            <person name="DeGray S."/>
            <person name="DeMaso C."/>
            <person name="Dhargay N."/>
            <person name="Dooley K."/>
            <person name="Dooley E."/>
            <person name="Doricent M."/>
            <person name="Dorje P."/>
            <person name="Dorjee K."/>
            <person name="Dupes A."/>
            <person name="Elong R."/>
            <person name="Falk J."/>
            <person name="Farina A."/>
            <person name="Faro S."/>
            <person name="Ferguson D."/>
            <person name="Fisher S."/>
            <person name="Foley C.D."/>
            <person name="Franke A."/>
            <person name="Friedrich D."/>
            <person name="Gadbois L."/>
            <person name="Gearin G."/>
            <person name="Gearin C.R."/>
            <person name="Giannoukos G."/>
            <person name="Goode T."/>
            <person name="Graham J."/>
            <person name="Grandbois E."/>
            <person name="Grewal S."/>
            <person name="Gyaltsen K."/>
            <person name="Hafez N."/>
            <person name="Hagos B."/>
            <person name="Hall J."/>
            <person name="Henson C."/>
            <person name="Hollinger A."/>
            <person name="Honan T."/>
            <person name="Huard M.D."/>
            <person name="Hughes L."/>
            <person name="Hurhula B."/>
            <person name="Husby M.E."/>
            <person name="Kamat A."/>
            <person name="Kanga B."/>
            <person name="Kashin S."/>
            <person name="Khazanovich D."/>
            <person name="Kisner P."/>
            <person name="Lance K."/>
            <person name="Lara M."/>
            <person name="Lee W."/>
            <person name="Lennon N."/>
            <person name="Letendre F."/>
            <person name="LeVine R."/>
            <person name="Lipovsky A."/>
            <person name="Liu X."/>
            <person name="Liu J."/>
            <person name="Liu S."/>
            <person name="Lokyitsang T."/>
            <person name="Lokyitsang Y."/>
            <person name="Lubonja R."/>
            <person name="Lui A."/>
            <person name="MacDonald P."/>
            <person name="Magnisalis V."/>
            <person name="Maru K."/>
            <person name="Matthews C."/>
            <person name="McCusker W."/>
            <person name="McDonough S."/>
            <person name="Mehta T."/>
            <person name="Meldrim J."/>
            <person name="Meneus L."/>
            <person name="Mihai O."/>
            <person name="Mihalev A."/>
            <person name="Mihova T."/>
            <person name="Mittelman R."/>
            <person name="Mlenga V."/>
            <person name="Montmayeur A."/>
            <person name="Mulrain L."/>
            <person name="Navidi A."/>
            <person name="Naylor J."/>
            <person name="Negash T."/>
            <person name="Nguyen T."/>
            <person name="Nguyen N."/>
            <person name="Nicol R."/>
            <person name="Norbu C."/>
            <person name="Norbu N."/>
            <person name="Novod N."/>
            <person name="O'Neill B."/>
            <person name="Osman S."/>
            <person name="Markiewicz E."/>
            <person name="Oyono O.L."/>
            <person name="Patti C."/>
            <person name="Phunkhang P."/>
            <person name="Pierre F."/>
            <person name="Priest M."/>
            <person name="Raghuraman S."/>
            <person name="Rege F."/>
            <person name="Reyes R."/>
            <person name="Rise C."/>
            <person name="Rogov P."/>
            <person name="Ross K."/>
            <person name="Ryan E."/>
            <person name="Settipalli S."/>
            <person name="Shea T."/>
            <person name="Sherpa N."/>
            <person name="Shi L."/>
            <person name="Shih D."/>
            <person name="Sparrow T."/>
            <person name="Spaulding J."/>
            <person name="Stalker J."/>
            <person name="Stange-Thomann N."/>
            <person name="Stavropoulos S."/>
            <person name="Stone C."/>
            <person name="Strader C."/>
            <person name="Tesfaye S."/>
            <person name="Thomson T."/>
            <person name="Thoulutsang Y."/>
            <person name="Thoulutsang D."/>
            <person name="Topham K."/>
            <person name="Topping I."/>
            <person name="Tsamla T."/>
            <person name="Vassiliev H."/>
            <person name="Vo A."/>
            <person name="Wangchuk T."/>
            <person name="Wangdi T."/>
            <person name="Weiand M."/>
            <person name="Wilkinson J."/>
            <person name="Wilson A."/>
            <person name="Yadav S."/>
            <person name="Young G."/>
            <person name="Yu Q."/>
            <person name="Zembek L."/>
            <person name="Zhong D."/>
            <person name="Zimmer A."/>
            <person name="Zwirko Z."/>
            <person name="Jaffe D.B."/>
            <person name="Alvarez P."/>
            <person name="Brockman W."/>
            <person name="Butler J."/>
            <person name="Chin C."/>
            <person name="Gnerre S."/>
            <person name="Grabherr M."/>
            <person name="Kleber M."/>
            <person name="Mauceli E."/>
            <person name="MacCallum I."/>
        </authorList>
    </citation>
    <scope>NUCLEOTIDE SEQUENCE [LARGE SCALE GENOMIC DNA]</scope>
    <source>
        <strain evidence="13">Tucson 15010-1051.87</strain>
    </source>
</reference>
<dbReference type="OrthoDB" id="360839at2759"/>
<comment type="function">
    <text evidence="9">Proteolytically removes the C-terminal three residues of farnesylated proteins.</text>
</comment>
<feature type="binding site" evidence="8">
    <location>
        <position position="388"/>
    </location>
    <ligand>
        <name>Zn(2+)</name>
        <dbReference type="ChEBI" id="CHEBI:29105"/>
        <note>catalytic</note>
    </ligand>
</feature>
<keyword evidence="1 9" id="KW-0645">Protease</keyword>
<evidence type="ECO:0000259" key="10">
    <source>
        <dbReference type="Pfam" id="PF01435"/>
    </source>
</evidence>
<keyword evidence="3 9" id="KW-0378">Hydrolase</keyword>
<keyword evidence="2 8" id="KW-0479">Metal-binding</keyword>
<evidence type="ECO:0000256" key="5">
    <source>
        <dbReference type="ARBA" id="ARBA00023049"/>
    </source>
</evidence>
<dbReference type="EMBL" id="CH940648">
    <property type="protein sequence ID" value="EDW60526.2"/>
    <property type="molecule type" value="Genomic_DNA"/>
</dbReference>
<evidence type="ECO:0000313" key="13">
    <source>
        <dbReference type="Proteomes" id="UP000008792"/>
    </source>
</evidence>
<feature type="transmembrane region" description="Helical" evidence="9">
    <location>
        <begin position="317"/>
        <end position="337"/>
    </location>
</feature>
<proteinExistence type="inferred from homology"/>
<dbReference type="GO" id="GO:0071586">
    <property type="term" value="P:CAAX-box protein processing"/>
    <property type="evidence" value="ECO:0007669"/>
    <property type="project" value="UniProtKB-UniRule"/>
</dbReference>
<evidence type="ECO:0000256" key="8">
    <source>
        <dbReference type="PIRSR" id="PIRSR627057-2"/>
    </source>
</evidence>
<dbReference type="FunFam" id="3.30.2010.10:FF:000010">
    <property type="entry name" value="M48 family peptidase"/>
    <property type="match status" value="1"/>
</dbReference>
<accession>B4LJE6</accession>
<evidence type="ECO:0000256" key="7">
    <source>
        <dbReference type="PIRSR" id="PIRSR627057-1"/>
    </source>
</evidence>
<dbReference type="InterPro" id="IPR001915">
    <property type="entry name" value="Peptidase_M48"/>
</dbReference>
<dbReference type="CDD" id="cd07343">
    <property type="entry name" value="M48A_Zmpste24p_like"/>
    <property type="match status" value="1"/>
</dbReference>
<feature type="domain" description="Peptidase M48" evidence="10">
    <location>
        <begin position="220"/>
        <end position="445"/>
    </location>
</feature>
<keyword evidence="13" id="KW-1185">Reference proteome</keyword>
<feature type="active site" evidence="7">
    <location>
        <position position="308"/>
    </location>
</feature>
<keyword evidence="4 8" id="KW-0862">Zinc</keyword>
<dbReference type="Proteomes" id="UP000008792">
    <property type="component" value="Unassembled WGS sequence"/>
</dbReference>
<dbReference type="GO" id="GO:0005789">
    <property type="term" value="C:endoplasmic reticulum membrane"/>
    <property type="evidence" value="ECO:0007669"/>
    <property type="project" value="UniProtKB-SubCell"/>
</dbReference>
<sequence length="450" mass="51636">MTGSFWHDPAIILYILIAVLVADSLWSLYLLLREILIVYDVPQVPEVLGPYLSQELFNKMRKYKLHKSWFIMVNTLFVVIICGCLELYFGFYAFVWRVAGKCVIWDWMQHEVCLSIIYVFLLSIYITIKSLPGHIYERWCITSLVKRSKPRWLHRILCDTLDIICSLLLMALLVSVVVLMVQFLGQYAFLGLYAAAVMLTVVVILLVPCIIDPFLGKRVPLENLALQADLEYLTARVRFPIRQVYIIRVRDPAAGSNAFFYGCCCLKRIVIFDTLLLNRGRHSPAQMPAEDQGKGLTNAQVVAVVAHELGHWKNGHFYKAIVMFQVHLLLTLLLFIICFPHGPIYQAVGFEPGVQPIIAGFVIIFGFVLTPYFTISNVLMLTMTRQFEYQADKFAFKLGHATHLRHALLKLYADNLSFPISDGCYSSWHHTHPTMLHRLGRLEQLEASRF</sequence>
<dbReference type="InParanoid" id="B4LJE6"/>
<dbReference type="KEGG" id="dvi:6625883"/>
<evidence type="ECO:0000256" key="3">
    <source>
        <dbReference type="ARBA" id="ARBA00022801"/>
    </source>
</evidence>
<dbReference type="HOGENOM" id="CLU_025947_3_0_1"/>
<dbReference type="Pfam" id="PF16491">
    <property type="entry name" value="Peptidase_M48_N"/>
    <property type="match status" value="1"/>
</dbReference>
<keyword evidence="9" id="KW-1133">Transmembrane helix</keyword>
<comment type="similarity">
    <text evidence="9">Belongs to the peptidase M48A family.</text>
</comment>
<feature type="transmembrane region" description="Helical" evidence="9">
    <location>
        <begin position="12"/>
        <end position="32"/>
    </location>
</feature>
<dbReference type="eggNOG" id="KOG2719">
    <property type="taxonomic scope" value="Eukaryota"/>
</dbReference>
<keyword evidence="5 9" id="KW-0482">Metalloprotease</keyword>
<dbReference type="Gene3D" id="3.30.2010.10">
    <property type="entry name" value="Metalloproteases ('zincins'), catalytic domain"/>
    <property type="match status" value="1"/>
</dbReference>
<gene>
    <name evidence="12" type="primary">Dvir\GJ20809</name>
    <name evidence="12" type="ORF">Dvir_GJ20809</name>
</gene>
<dbReference type="Pfam" id="PF01435">
    <property type="entry name" value="Peptidase_M48"/>
    <property type="match status" value="1"/>
</dbReference>
<dbReference type="PANTHER" id="PTHR10120">
    <property type="entry name" value="CAAX PRENYL PROTEASE 1"/>
    <property type="match status" value="1"/>
</dbReference>
<evidence type="ECO:0000256" key="9">
    <source>
        <dbReference type="RuleBase" id="RU366005"/>
    </source>
</evidence>
<evidence type="ECO:0000256" key="6">
    <source>
        <dbReference type="ARBA" id="ARBA00044456"/>
    </source>
</evidence>
<evidence type="ECO:0000256" key="1">
    <source>
        <dbReference type="ARBA" id="ARBA00022670"/>
    </source>
</evidence>
<comment type="cofactor">
    <cofactor evidence="8 9">
        <name>Zn(2+)</name>
        <dbReference type="ChEBI" id="CHEBI:29105"/>
    </cofactor>
    <text evidence="8 9">Binds 1 zinc ion per subunit.</text>
</comment>
<feature type="transmembrane region" description="Helical" evidence="9">
    <location>
        <begin position="107"/>
        <end position="128"/>
    </location>
</feature>
<dbReference type="AlphaFoldDB" id="B4LJE6"/>
<protein>
    <recommendedName>
        <fullName evidence="9">CAAX prenyl protease</fullName>
        <ecNumber evidence="9">3.4.24.84</ecNumber>
    </recommendedName>
</protein>
<dbReference type="EC" id="3.4.24.84" evidence="9"/>
<feature type="active site" description="Proton donor" evidence="7">
    <location>
        <position position="392"/>
    </location>
</feature>
<dbReference type="STRING" id="7244.B4LJE6"/>
<keyword evidence="9" id="KW-0256">Endoplasmic reticulum</keyword>
<feature type="binding site" evidence="8">
    <location>
        <position position="307"/>
    </location>
    <ligand>
        <name>Zn(2+)</name>
        <dbReference type="ChEBI" id="CHEBI:29105"/>
        <note>catalytic</note>
    </ligand>
</feature>
<name>B4LJE6_DROVI</name>
<evidence type="ECO:0000259" key="11">
    <source>
        <dbReference type="Pfam" id="PF16491"/>
    </source>
</evidence>
<dbReference type="MEROPS" id="M48.A06"/>
<organism evidence="12 13">
    <name type="scientific">Drosophila virilis</name>
    <name type="common">Fruit fly</name>
    <dbReference type="NCBI Taxonomy" id="7244"/>
    <lineage>
        <taxon>Eukaryota</taxon>
        <taxon>Metazoa</taxon>
        <taxon>Ecdysozoa</taxon>
        <taxon>Arthropoda</taxon>
        <taxon>Hexapoda</taxon>
        <taxon>Insecta</taxon>
        <taxon>Pterygota</taxon>
        <taxon>Neoptera</taxon>
        <taxon>Endopterygota</taxon>
        <taxon>Diptera</taxon>
        <taxon>Brachycera</taxon>
        <taxon>Muscomorpha</taxon>
        <taxon>Ephydroidea</taxon>
        <taxon>Drosophilidae</taxon>
        <taxon>Drosophila</taxon>
    </lineage>
</organism>
<keyword evidence="9" id="KW-0472">Membrane</keyword>
<feature type="transmembrane region" description="Helical" evidence="9">
    <location>
        <begin position="357"/>
        <end position="375"/>
    </location>
</feature>
<feature type="binding site" evidence="8">
    <location>
        <position position="311"/>
    </location>
    <ligand>
        <name>Zn(2+)</name>
        <dbReference type="ChEBI" id="CHEBI:29105"/>
        <note>catalytic</note>
    </ligand>
</feature>
<feature type="domain" description="CAAX prenyl protease 1 N-terminal" evidence="11">
    <location>
        <begin position="42"/>
        <end position="217"/>
    </location>
</feature>
<keyword evidence="9" id="KW-0812">Transmembrane</keyword>
<evidence type="ECO:0000313" key="12">
    <source>
        <dbReference type="EMBL" id="EDW60526.2"/>
    </source>
</evidence>
<feature type="transmembrane region" description="Helical" evidence="9">
    <location>
        <begin position="187"/>
        <end position="211"/>
    </location>
</feature>
<feature type="transmembrane region" description="Helical" evidence="9">
    <location>
        <begin position="156"/>
        <end position="181"/>
    </location>
</feature>
<comment type="catalytic activity">
    <reaction evidence="6 9">
        <text>Hydrolyzes the peptide bond -P2-(S-farnesyl or geranylgeranyl)C-P1'-P2'-P3'-COOH where P1' and P2' are amino acids with aliphatic side chains and P3' is any C-terminal residue.</text>
        <dbReference type="EC" id="3.4.24.84"/>
    </reaction>
</comment>
<dbReference type="GO" id="GO:0046872">
    <property type="term" value="F:metal ion binding"/>
    <property type="evidence" value="ECO:0007669"/>
    <property type="project" value="UniProtKB-UniRule"/>
</dbReference>
<dbReference type="SMR" id="B4LJE6"/>
<dbReference type="GO" id="GO:0004222">
    <property type="term" value="F:metalloendopeptidase activity"/>
    <property type="evidence" value="ECO:0007669"/>
    <property type="project" value="UniProtKB-UniRule"/>
</dbReference>
<feature type="transmembrane region" description="Helical" evidence="9">
    <location>
        <begin position="69"/>
        <end position="95"/>
    </location>
</feature>
<evidence type="ECO:0000256" key="2">
    <source>
        <dbReference type="ARBA" id="ARBA00022723"/>
    </source>
</evidence>
<comment type="subcellular location">
    <subcellularLocation>
        <location evidence="9">Endoplasmic reticulum membrane</location>
        <topology evidence="9">Multi-pass membrane protein</topology>
    </subcellularLocation>
</comment>